<dbReference type="OrthoDB" id="2553626at2759"/>
<sequence>MIQTPKSSHMIIWQDEQNERCEIAMVVDTVEDEREKEKERNAPSMHQASARSSRSARRLALHTPAPSDAKHEAFISSVKKPTFSPNNQDMIRPTSHDDEKGEDSKRLVTSEGGEGVVEREIPRLFTPSLGQGDTLSGAEFFTAPRTRREWDRAVAGFLARYGFAAILWVTRPDINQLLSSATPSKLHVLGPRSQLRPLRYLTMVCPLILFHYNRNISDHQLSLVHRPPDTLHIPRILACQTLRPQASGSSNPTKDPNSPIMLPILLHHITSPPP</sequence>
<evidence type="ECO:0000256" key="1">
    <source>
        <dbReference type="SAM" id="MobiDB-lite"/>
    </source>
</evidence>
<proteinExistence type="predicted"/>
<dbReference type="InParanoid" id="A0A409WJ56"/>
<accession>A0A409WJ56</accession>
<gene>
    <name evidence="2" type="ORF">CVT26_005326</name>
</gene>
<feature type="region of interest" description="Disordered" evidence="1">
    <location>
        <begin position="29"/>
        <end position="113"/>
    </location>
</feature>
<dbReference type="Proteomes" id="UP000284706">
    <property type="component" value="Unassembled WGS sequence"/>
</dbReference>
<keyword evidence="3" id="KW-1185">Reference proteome</keyword>
<comment type="caution">
    <text evidence="2">The sequence shown here is derived from an EMBL/GenBank/DDBJ whole genome shotgun (WGS) entry which is preliminary data.</text>
</comment>
<dbReference type="AlphaFoldDB" id="A0A409WJ56"/>
<reference evidence="2 3" key="1">
    <citation type="journal article" date="2018" name="Evol. Lett.">
        <title>Horizontal gene cluster transfer increased hallucinogenic mushroom diversity.</title>
        <authorList>
            <person name="Reynolds H.T."/>
            <person name="Vijayakumar V."/>
            <person name="Gluck-Thaler E."/>
            <person name="Korotkin H.B."/>
            <person name="Matheny P.B."/>
            <person name="Slot J.C."/>
        </authorList>
    </citation>
    <scope>NUCLEOTIDE SEQUENCE [LARGE SCALE GENOMIC DNA]</scope>
    <source>
        <strain evidence="2 3">SRW20</strain>
    </source>
</reference>
<feature type="compositionally biased region" description="Basic and acidic residues" evidence="1">
    <location>
        <begin position="94"/>
        <end position="108"/>
    </location>
</feature>
<evidence type="ECO:0000313" key="3">
    <source>
        <dbReference type="Proteomes" id="UP000284706"/>
    </source>
</evidence>
<evidence type="ECO:0000313" key="2">
    <source>
        <dbReference type="EMBL" id="PPQ78558.1"/>
    </source>
</evidence>
<dbReference type="EMBL" id="NHYE01005046">
    <property type="protein sequence ID" value="PPQ78558.1"/>
    <property type="molecule type" value="Genomic_DNA"/>
</dbReference>
<organism evidence="2 3">
    <name type="scientific">Gymnopilus dilepis</name>
    <dbReference type="NCBI Taxonomy" id="231916"/>
    <lineage>
        <taxon>Eukaryota</taxon>
        <taxon>Fungi</taxon>
        <taxon>Dikarya</taxon>
        <taxon>Basidiomycota</taxon>
        <taxon>Agaricomycotina</taxon>
        <taxon>Agaricomycetes</taxon>
        <taxon>Agaricomycetidae</taxon>
        <taxon>Agaricales</taxon>
        <taxon>Agaricineae</taxon>
        <taxon>Hymenogastraceae</taxon>
        <taxon>Gymnopilus</taxon>
    </lineage>
</organism>
<protein>
    <submittedName>
        <fullName evidence="2">Uncharacterized protein</fullName>
    </submittedName>
</protein>
<name>A0A409WJ56_9AGAR</name>